<keyword evidence="1" id="KW-0812">Transmembrane</keyword>
<organism evidence="3 4">
    <name type="scientific">Candidatus Scybalenecus merdavium</name>
    <dbReference type="NCBI Taxonomy" id="2840939"/>
    <lineage>
        <taxon>Bacteria</taxon>
        <taxon>Bacillati</taxon>
        <taxon>Bacillota</taxon>
        <taxon>Clostridia</taxon>
        <taxon>Eubacteriales</taxon>
        <taxon>Oscillospiraceae</taxon>
        <taxon>Oscillospiraceae incertae sedis</taxon>
        <taxon>Candidatus Scybalenecus</taxon>
    </lineage>
</organism>
<sequence length="699" mass="77095">MQTAYHLYVDPDATGSNTFASIDDAREYVRTLDKTKGDIVVEIADGTYELDDTVWFEPADSGSERCTVRYVAAAGATSVISGGHQVRGTWKSEGGGIYSIPYERDRKLRALYVNGRRCYMTSQVAKGHGAVGEYNVEAGSADWAWVSGTAGDGVLFGKKAIPSDTRNADDIELMTQTRWNTTIVCVDHLEKRGPFVCAKFQMPYGAIAQTLGWGNEYQFKENNMIYNVFEHLDEPGEFYFDKSGGRLYYYPREDEDLNTAEVVVPEVETLFAVQGENLQNRVHDIAFEGLTFAYTDWNLYDVAGSHGRATNQGAAALFAYAEEDWHGYLYRAYDVGPAAVTISSAQNIRFLNNSVCHTGNDGLSLVNDAVDIRVEGNAIYDTAGAAMLLGHPQHEYIGDKGSAKGRHAEHEKYSASEEGACTNVLVQNNLFKDTSRLFWGVAGVMVYMADSMQFLHNQVENTPYSGISLGWGWWNMNGDPESVVPGEPSVTMRNNEIRYNLFKNTITTLSDAGAIYTIGDMPGTIISENYIDTIGSAYSNNAYHIRGIHIDEGTRHVYGEKNVIYIDPSYTCIDCGDWGKKGDNTWDGNYSNAQSYTTTESYEPGTVITNAHYVPDAQWDETARAVIENAGIEKTYSFVAPEAVHNTSADTIHAIPDWKPNPWGIAAACIAGAAVLGGAVFLIVKPLKRKRRTAQFGQK</sequence>
<proteinExistence type="predicted"/>
<dbReference type="Pfam" id="PF21231">
    <property type="entry name" value="GH141_M"/>
    <property type="match status" value="1"/>
</dbReference>
<evidence type="ECO:0000313" key="3">
    <source>
        <dbReference type="EMBL" id="HIU69414.1"/>
    </source>
</evidence>
<evidence type="ECO:0000259" key="2">
    <source>
        <dbReference type="Pfam" id="PF21231"/>
    </source>
</evidence>
<feature type="domain" description="GH141-like insertion" evidence="2">
    <location>
        <begin position="164"/>
        <end position="252"/>
    </location>
</feature>
<feature type="transmembrane region" description="Helical" evidence="1">
    <location>
        <begin position="663"/>
        <end position="684"/>
    </location>
</feature>
<dbReference type="PANTHER" id="PTHR36453:SF1">
    <property type="entry name" value="RIGHT HANDED BETA HELIX DOMAIN-CONTAINING PROTEIN"/>
    <property type="match status" value="1"/>
</dbReference>
<reference evidence="3" key="1">
    <citation type="submission" date="2020-10" db="EMBL/GenBank/DDBJ databases">
        <authorList>
            <person name="Gilroy R."/>
        </authorList>
    </citation>
    <scope>NUCLEOTIDE SEQUENCE</scope>
    <source>
        <strain evidence="3">CHK176-6737</strain>
    </source>
</reference>
<gene>
    <name evidence="3" type="ORF">IAD23_05580</name>
</gene>
<dbReference type="PANTHER" id="PTHR36453">
    <property type="entry name" value="SECRETED PROTEIN-RELATED"/>
    <property type="match status" value="1"/>
</dbReference>
<dbReference type="Gene3D" id="2.160.20.10">
    <property type="entry name" value="Single-stranded right-handed beta-helix, Pectin lyase-like"/>
    <property type="match status" value="2"/>
</dbReference>
<dbReference type="SMART" id="SM00710">
    <property type="entry name" value="PbH1"/>
    <property type="match status" value="6"/>
</dbReference>
<dbReference type="InterPro" id="IPR011050">
    <property type="entry name" value="Pectin_lyase_fold/virulence"/>
</dbReference>
<name>A0A9D1MUY6_9FIRM</name>
<keyword evidence="1" id="KW-1133">Transmembrane helix</keyword>
<accession>A0A9D1MUY6</accession>
<comment type="caution">
    <text evidence="3">The sequence shown here is derived from an EMBL/GenBank/DDBJ whole genome shotgun (WGS) entry which is preliminary data.</text>
</comment>
<protein>
    <submittedName>
        <fullName evidence="3">Right-handed parallel beta-helix repeat-containing protein</fullName>
    </submittedName>
</protein>
<dbReference type="InterPro" id="IPR012334">
    <property type="entry name" value="Pectin_lyas_fold"/>
</dbReference>
<reference evidence="3" key="2">
    <citation type="journal article" date="2021" name="PeerJ">
        <title>Extensive microbial diversity within the chicken gut microbiome revealed by metagenomics and culture.</title>
        <authorList>
            <person name="Gilroy R."/>
            <person name="Ravi A."/>
            <person name="Getino M."/>
            <person name="Pursley I."/>
            <person name="Horton D.L."/>
            <person name="Alikhan N.F."/>
            <person name="Baker D."/>
            <person name="Gharbi K."/>
            <person name="Hall N."/>
            <person name="Watson M."/>
            <person name="Adriaenssens E.M."/>
            <person name="Foster-Nyarko E."/>
            <person name="Jarju S."/>
            <person name="Secka A."/>
            <person name="Antonio M."/>
            <person name="Oren A."/>
            <person name="Chaudhuri R.R."/>
            <person name="La Ragione R."/>
            <person name="Hildebrand F."/>
            <person name="Pallen M.J."/>
        </authorList>
    </citation>
    <scope>NUCLEOTIDE SEQUENCE</scope>
    <source>
        <strain evidence="3">CHK176-6737</strain>
    </source>
</reference>
<evidence type="ECO:0000313" key="4">
    <source>
        <dbReference type="Proteomes" id="UP000824125"/>
    </source>
</evidence>
<dbReference type="SUPFAM" id="SSF51126">
    <property type="entry name" value="Pectin lyase-like"/>
    <property type="match status" value="1"/>
</dbReference>
<dbReference type="EMBL" id="DVNM01000030">
    <property type="protein sequence ID" value="HIU69414.1"/>
    <property type="molecule type" value="Genomic_DNA"/>
</dbReference>
<dbReference type="AlphaFoldDB" id="A0A9D1MUY6"/>
<evidence type="ECO:0000256" key="1">
    <source>
        <dbReference type="SAM" id="Phobius"/>
    </source>
</evidence>
<dbReference type="InterPro" id="IPR006626">
    <property type="entry name" value="PbH1"/>
</dbReference>
<dbReference type="Proteomes" id="UP000824125">
    <property type="component" value="Unassembled WGS sequence"/>
</dbReference>
<dbReference type="InterPro" id="IPR048482">
    <property type="entry name" value="GH141_ins"/>
</dbReference>
<keyword evidence="1" id="KW-0472">Membrane</keyword>